<dbReference type="InterPro" id="IPR025734">
    <property type="entry name" value="EspG"/>
</dbReference>
<evidence type="ECO:0000313" key="6">
    <source>
        <dbReference type="Proteomes" id="UP000320876"/>
    </source>
</evidence>
<comment type="similarity">
    <text evidence="2">Belongs to the EspG family.</text>
</comment>
<organism evidence="5 6">
    <name type="scientific">Amycolatopsis cihanbeyliensis</name>
    <dbReference type="NCBI Taxonomy" id="1128664"/>
    <lineage>
        <taxon>Bacteria</taxon>
        <taxon>Bacillati</taxon>
        <taxon>Actinomycetota</taxon>
        <taxon>Actinomycetes</taxon>
        <taxon>Pseudonocardiales</taxon>
        <taxon>Pseudonocardiaceae</taxon>
        <taxon>Amycolatopsis</taxon>
    </lineage>
</organism>
<dbReference type="RefSeq" id="WP_141999365.1">
    <property type="nucleotide sequence ID" value="NZ_VFML01000001.1"/>
</dbReference>
<keyword evidence="6" id="KW-1185">Reference proteome</keyword>
<gene>
    <name evidence="5" type="ORF">FB471_3351</name>
</gene>
<evidence type="ECO:0000313" key="5">
    <source>
        <dbReference type="EMBL" id="TQJ03589.1"/>
    </source>
</evidence>
<dbReference type="AlphaFoldDB" id="A0A542DKH8"/>
<dbReference type="Proteomes" id="UP000320876">
    <property type="component" value="Unassembled WGS sequence"/>
</dbReference>
<reference evidence="5 6" key="1">
    <citation type="submission" date="2019-06" db="EMBL/GenBank/DDBJ databases">
        <title>Sequencing the genomes of 1000 actinobacteria strains.</title>
        <authorList>
            <person name="Klenk H.-P."/>
        </authorList>
    </citation>
    <scope>NUCLEOTIDE SEQUENCE [LARGE SCALE GENOMIC DNA]</scope>
    <source>
        <strain evidence="5 6">DSM 45679</strain>
    </source>
</reference>
<accession>A0A542DKH8</accession>
<dbReference type="OrthoDB" id="3679349at2"/>
<proteinExistence type="inferred from homology"/>
<sequence>MESSAGGSIVLSTLEFDVVWEAERLPPRHPALDVPSPGSTHSERAELAERAWRALAGRGLARAGRAGGGLVDQLQLLARPKAGIDVWVWAEREIKGMAVVSGSQALLCVVDGAEVWLIPVWESSLAESAVSVAGELDPGVGRSVSLPHETLRAADAQARGDAKALVTALEDRQVALWQAQELAGMLLGTVSRGQFGAQRTARDGQSRRAGRVVAFHDTDAGRYLFQVQRNTDGRDWATIAPADSGLLAQRVWELLDET</sequence>
<evidence type="ECO:0000256" key="2">
    <source>
        <dbReference type="ARBA" id="ARBA00006411"/>
    </source>
</evidence>
<evidence type="ECO:0000256" key="3">
    <source>
        <dbReference type="ARBA" id="ARBA00022490"/>
    </source>
</evidence>
<evidence type="ECO:0000256" key="4">
    <source>
        <dbReference type="ARBA" id="ARBA00023186"/>
    </source>
</evidence>
<keyword evidence="3" id="KW-0963">Cytoplasm</keyword>
<comment type="subcellular location">
    <subcellularLocation>
        <location evidence="1">Cytoplasm</location>
    </subcellularLocation>
</comment>
<keyword evidence="4" id="KW-0143">Chaperone</keyword>
<protein>
    <submittedName>
        <fullName evidence="5">ESAT-6 protein secretion system EspG family protein</fullName>
    </submittedName>
</protein>
<comment type="caution">
    <text evidence="5">The sequence shown here is derived from an EMBL/GenBank/DDBJ whole genome shotgun (WGS) entry which is preliminary data.</text>
</comment>
<dbReference type="EMBL" id="VFML01000001">
    <property type="protein sequence ID" value="TQJ03589.1"/>
    <property type="molecule type" value="Genomic_DNA"/>
</dbReference>
<name>A0A542DKH8_AMYCI</name>
<evidence type="ECO:0000256" key="1">
    <source>
        <dbReference type="ARBA" id="ARBA00004496"/>
    </source>
</evidence>
<dbReference type="Pfam" id="PF14011">
    <property type="entry name" value="ESX-1_EspG"/>
    <property type="match status" value="1"/>
</dbReference>